<protein>
    <recommendedName>
        <fullName evidence="10">DNA 5'-3' helicase</fullName>
        <ecNumber evidence="10">5.6.2.3</ecNumber>
    </recommendedName>
</protein>
<dbReference type="PANTHER" id="PTHR30153:SF2">
    <property type="entry name" value="REPLICATIVE DNA HELICASE"/>
    <property type="match status" value="1"/>
</dbReference>
<keyword evidence="6 15" id="KW-0347">Helicase</keyword>
<reference evidence="15" key="1">
    <citation type="submission" date="2019-08" db="EMBL/GenBank/DDBJ databases">
        <authorList>
            <person name="Kucharzyk K."/>
            <person name="Murdoch R.W."/>
            <person name="Higgins S."/>
            <person name="Loffler F."/>
        </authorList>
    </citation>
    <scope>NUCLEOTIDE SEQUENCE</scope>
</reference>
<keyword evidence="2" id="KW-0639">Primosome</keyword>
<dbReference type="Gene3D" id="3.40.50.300">
    <property type="entry name" value="P-loop containing nucleotide triphosphate hydrolases"/>
    <property type="match status" value="1"/>
</dbReference>
<dbReference type="GO" id="GO:0003677">
    <property type="term" value="F:DNA binding"/>
    <property type="evidence" value="ECO:0007669"/>
    <property type="project" value="UniProtKB-KW"/>
</dbReference>
<feature type="coiled-coil region" evidence="12">
    <location>
        <begin position="162"/>
        <end position="189"/>
    </location>
</feature>
<feature type="compositionally biased region" description="Basic and acidic residues" evidence="13">
    <location>
        <begin position="9"/>
        <end position="25"/>
    </location>
</feature>
<dbReference type="GO" id="GO:0005524">
    <property type="term" value="F:ATP binding"/>
    <property type="evidence" value="ECO:0007669"/>
    <property type="project" value="UniProtKB-KW"/>
</dbReference>
<dbReference type="Pfam" id="PF00772">
    <property type="entry name" value="DnaB"/>
    <property type="match status" value="1"/>
</dbReference>
<dbReference type="PROSITE" id="PS51199">
    <property type="entry name" value="SF4_HELICASE"/>
    <property type="match status" value="1"/>
</dbReference>
<comment type="similarity">
    <text evidence="1">Belongs to the helicase family. DnaB subfamily.</text>
</comment>
<evidence type="ECO:0000256" key="6">
    <source>
        <dbReference type="ARBA" id="ARBA00022806"/>
    </source>
</evidence>
<dbReference type="AlphaFoldDB" id="A0A644T5T3"/>
<gene>
    <name evidence="15" type="primary">dnaC_4</name>
    <name evidence="15" type="ORF">SDC9_07884</name>
</gene>
<evidence type="ECO:0000256" key="8">
    <source>
        <dbReference type="ARBA" id="ARBA00023125"/>
    </source>
</evidence>
<evidence type="ECO:0000256" key="1">
    <source>
        <dbReference type="ARBA" id="ARBA00008428"/>
    </source>
</evidence>
<evidence type="ECO:0000256" key="7">
    <source>
        <dbReference type="ARBA" id="ARBA00022840"/>
    </source>
</evidence>
<evidence type="ECO:0000256" key="12">
    <source>
        <dbReference type="SAM" id="Coils"/>
    </source>
</evidence>
<dbReference type="InterPro" id="IPR007694">
    <property type="entry name" value="DNA_helicase_DnaB-like_C"/>
</dbReference>
<dbReference type="SMART" id="SM00382">
    <property type="entry name" value="AAA"/>
    <property type="match status" value="1"/>
</dbReference>
<evidence type="ECO:0000259" key="14">
    <source>
        <dbReference type="PROSITE" id="PS51199"/>
    </source>
</evidence>
<dbReference type="GO" id="GO:1990077">
    <property type="term" value="C:primosome complex"/>
    <property type="evidence" value="ECO:0007669"/>
    <property type="project" value="UniProtKB-KW"/>
</dbReference>
<dbReference type="InterPro" id="IPR003593">
    <property type="entry name" value="AAA+_ATPase"/>
</dbReference>
<dbReference type="EC" id="5.6.2.3" evidence="10"/>
<dbReference type="SUPFAM" id="SSF48024">
    <property type="entry name" value="N-terminal domain of DnaB helicase"/>
    <property type="match status" value="1"/>
</dbReference>
<comment type="caution">
    <text evidence="15">The sequence shown here is derived from an EMBL/GenBank/DDBJ whole genome shotgun (WGS) entry which is preliminary data.</text>
</comment>
<evidence type="ECO:0000256" key="4">
    <source>
        <dbReference type="ARBA" id="ARBA00022741"/>
    </source>
</evidence>
<dbReference type="GO" id="GO:0005829">
    <property type="term" value="C:cytosol"/>
    <property type="evidence" value="ECO:0007669"/>
    <property type="project" value="TreeGrafter"/>
</dbReference>
<dbReference type="EMBL" id="VSSQ01000017">
    <property type="protein sequence ID" value="MPL62273.1"/>
    <property type="molecule type" value="Genomic_DNA"/>
</dbReference>
<evidence type="ECO:0000256" key="3">
    <source>
        <dbReference type="ARBA" id="ARBA00022705"/>
    </source>
</evidence>
<dbReference type="InterPro" id="IPR007692">
    <property type="entry name" value="DNA_helicase_DnaB"/>
</dbReference>
<dbReference type="Pfam" id="PF03796">
    <property type="entry name" value="DnaB_C"/>
    <property type="match status" value="1"/>
</dbReference>
<dbReference type="InterPro" id="IPR027417">
    <property type="entry name" value="P-loop_NTPase"/>
</dbReference>
<keyword evidence="8" id="KW-0238">DNA-binding</keyword>
<dbReference type="Gene3D" id="1.10.860.10">
    <property type="entry name" value="DNAb Helicase, Chain A"/>
    <property type="match status" value="1"/>
</dbReference>
<keyword evidence="3" id="KW-0235">DNA replication</keyword>
<dbReference type="GO" id="GO:0016887">
    <property type="term" value="F:ATP hydrolysis activity"/>
    <property type="evidence" value="ECO:0007669"/>
    <property type="project" value="RHEA"/>
</dbReference>
<keyword evidence="4" id="KW-0547">Nucleotide-binding</keyword>
<evidence type="ECO:0000256" key="5">
    <source>
        <dbReference type="ARBA" id="ARBA00022801"/>
    </source>
</evidence>
<feature type="domain" description="SF4 helicase" evidence="14">
    <location>
        <begin position="216"/>
        <end position="481"/>
    </location>
</feature>
<dbReference type="NCBIfam" id="TIGR00665">
    <property type="entry name" value="DnaB"/>
    <property type="match status" value="1"/>
</dbReference>
<dbReference type="GO" id="GO:0006269">
    <property type="term" value="P:DNA replication, synthesis of primer"/>
    <property type="evidence" value="ECO:0007669"/>
    <property type="project" value="UniProtKB-KW"/>
</dbReference>
<accession>A0A644T5T3</accession>
<feature type="region of interest" description="Disordered" evidence="13">
    <location>
        <begin position="1"/>
        <end position="27"/>
    </location>
</feature>
<evidence type="ECO:0000256" key="2">
    <source>
        <dbReference type="ARBA" id="ARBA00022515"/>
    </source>
</evidence>
<organism evidence="15">
    <name type="scientific">bioreactor metagenome</name>
    <dbReference type="NCBI Taxonomy" id="1076179"/>
    <lineage>
        <taxon>unclassified sequences</taxon>
        <taxon>metagenomes</taxon>
        <taxon>ecological metagenomes</taxon>
    </lineage>
</organism>
<dbReference type="SUPFAM" id="SSF52540">
    <property type="entry name" value="P-loop containing nucleoside triphosphate hydrolases"/>
    <property type="match status" value="1"/>
</dbReference>
<dbReference type="InterPro" id="IPR036185">
    <property type="entry name" value="DNA_heli_DnaB-like_N_sf"/>
</dbReference>
<evidence type="ECO:0000256" key="11">
    <source>
        <dbReference type="ARBA" id="ARBA00048954"/>
    </source>
</evidence>
<keyword evidence="9" id="KW-0413">Isomerase</keyword>
<dbReference type="InterPro" id="IPR016136">
    <property type="entry name" value="DNA_helicase_N/primase_C"/>
</dbReference>
<dbReference type="GO" id="GO:0043139">
    <property type="term" value="F:5'-3' DNA helicase activity"/>
    <property type="evidence" value="ECO:0007669"/>
    <property type="project" value="UniProtKB-EC"/>
</dbReference>
<evidence type="ECO:0000256" key="9">
    <source>
        <dbReference type="ARBA" id="ARBA00023235"/>
    </source>
</evidence>
<name>A0A644T5T3_9ZZZZ</name>
<keyword evidence="7" id="KW-0067">ATP-binding</keyword>
<proteinExistence type="inferred from homology"/>
<comment type="catalytic activity">
    <reaction evidence="11">
        <text>ATP + H2O = ADP + phosphate + H(+)</text>
        <dbReference type="Rhea" id="RHEA:13065"/>
        <dbReference type="ChEBI" id="CHEBI:15377"/>
        <dbReference type="ChEBI" id="CHEBI:15378"/>
        <dbReference type="ChEBI" id="CHEBI:30616"/>
        <dbReference type="ChEBI" id="CHEBI:43474"/>
        <dbReference type="ChEBI" id="CHEBI:456216"/>
        <dbReference type="EC" id="5.6.2.3"/>
    </reaction>
</comment>
<evidence type="ECO:0000256" key="10">
    <source>
        <dbReference type="ARBA" id="ARBA00044969"/>
    </source>
</evidence>
<dbReference type="FunFam" id="1.10.860.10:FF:000001">
    <property type="entry name" value="Replicative DNA helicase"/>
    <property type="match status" value="1"/>
</dbReference>
<evidence type="ECO:0000313" key="15">
    <source>
        <dbReference type="EMBL" id="MPL62273.1"/>
    </source>
</evidence>
<evidence type="ECO:0000256" key="13">
    <source>
        <dbReference type="SAM" id="MobiDB-lite"/>
    </source>
</evidence>
<sequence>MLTSQDLARQNDKEREKREKKDFSKKNFQNKNILSPFDELSSLRVPPQDLETEKALLGSLLLVPDSFFEIAHIIDRHDFYSEKHKIIFEAITDLINRKEPIDLLTVSAKLREKKELEQIGNTDYLSSLLGLVGSAANIVYYAEIVKKKSILRKLIVASGYIGEMAFKEEDELESVLEEAERKIFDITSNTNNKSDVVSMKDLGEETISRFIHLAENQNEVRGVPTGFKDLDNKLSGFQKSDLIILAARPSVGKTSLALDLARNAAVKSNIPTVIFSLEMSKQQLVDRMLSAEAQVDGWKLRTGKLNMEEEIERLQEGMHKLMQAPIFIDDKPANTAMNMRSVLRKLNHEKQIGLVIVDYLQLMGTSKSYDNMVNQVTEISRSLKGIAKEFDVPVIALSQLSRAVESRGGRPRLSDLRDSGSIEQDADVVMFIHREDKYEEDSDKKNIIEILIEKHRNGPTGKAELYFDNKKTSFLSIDKNEFGDFEIPTIDIPDDF</sequence>
<dbReference type="CDD" id="cd00984">
    <property type="entry name" value="DnaB_C"/>
    <property type="match status" value="1"/>
</dbReference>
<keyword evidence="12" id="KW-0175">Coiled coil</keyword>
<keyword evidence="5 15" id="KW-0378">Hydrolase</keyword>
<dbReference type="PANTHER" id="PTHR30153">
    <property type="entry name" value="REPLICATIVE DNA HELICASE DNAB"/>
    <property type="match status" value="1"/>
</dbReference>
<dbReference type="InterPro" id="IPR007693">
    <property type="entry name" value="DNA_helicase_DnaB-like_N"/>
</dbReference>